<proteinExistence type="predicted"/>
<dbReference type="FunCoup" id="A0A7M7M1W0">
    <property type="interactions" value="1370"/>
</dbReference>
<dbReference type="GO" id="GO:0042826">
    <property type="term" value="F:histone deacetylase binding"/>
    <property type="evidence" value="ECO:0007669"/>
    <property type="project" value="TreeGrafter"/>
</dbReference>
<dbReference type="SUPFAM" id="SSF48452">
    <property type="entry name" value="TPR-like"/>
    <property type="match status" value="1"/>
</dbReference>
<evidence type="ECO:0000256" key="4">
    <source>
        <dbReference type="ARBA" id="ARBA00022723"/>
    </source>
</evidence>
<sequence length="655" mass="75153">MDNERQAIIRALAEPKVEMTLKAWFKRPMKSTDASIKARVDGNQLFIAKGHNSEMHENIWKFYSESIANAPSASNELALAYGNRSALLLHLQKFQESIRDIDRALAITTSSNLKQKLLKRKATCVTALAEDETAEDIGNKTKVLSLNKEELMKNVSNIIPNNDFNFSEKVEEDKAKIQEILATKKAADPYDSVSIQHNEKFGRHLIANRYIKPGEIIMVIKPYIKCLNLKNMHAFCGHCLKTSWATIPCDYCNWCMFCSEDCKQEAWQQYHDIECPVIPYIMFDQLGDYWKQLALRSTVMAIREAGGIQNLKEELDLVDNCNSKLHKGFLNGKFYNDRFQSIYSLSDHTSEDALKVHIDHALLSLIVLAKSTTLFGRNMKFMKSKDLLSNKDVIFIGSLLLKFLKISDINTHSVMEGSSLCRFSKNLNQCLEDRCCARGACIAPIPSMLNHSCDPNIRKCFTEDMHLIIYALQPIKKNTQLFDSYLGCYFQTPMSQRQLAMKEFNFTCNCTPCRKKWSAILIDKTKTIVKKENEDFEQKLFDKLRPLFQSTKNLDAHYCLSTLDYLSGNIEKATSSLIPPSYVTALLISTLWTVFDYIYGMKLQPVYHLQVCCTNIVFVVFYLSNKTYHSEKVHVLCLLQLVYILAYVFLDYTIH</sequence>
<keyword evidence="8" id="KW-1133">Transmembrane helix</keyword>
<organism evidence="11 12">
    <name type="scientific">Nasonia vitripennis</name>
    <name type="common">Parasitic wasp</name>
    <dbReference type="NCBI Taxonomy" id="7425"/>
    <lineage>
        <taxon>Eukaryota</taxon>
        <taxon>Metazoa</taxon>
        <taxon>Ecdysozoa</taxon>
        <taxon>Arthropoda</taxon>
        <taxon>Hexapoda</taxon>
        <taxon>Insecta</taxon>
        <taxon>Pterygota</taxon>
        <taxon>Neoptera</taxon>
        <taxon>Endopterygota</taxon>
        <taxon>Hymenoptera</taxon>
        <taxon>Apocrita</taxon>
        <taxon>Proctotrupomorpha</taxon>
        <taxon>Chalcidoidea</taxon>
        <taxon>Pteromalidae</taxon>
        <taxon>Pteromalinae</taxon>
        <taxon>Nasonia</taxon>
    </lineage>
</organism>
<dbReference type="GO" id="GO:0005737">
    <property type="term" value="C:cytoplasm"/>
    <property type="evidence" value="ECO:0007669"/>
    <property type="project" value="TreeGrafter"/>
</dbReference>
<dbReference type="PROSITE" id="PS50865">
    <property type="entry name" value="ZF_MYND_2"/>
    <property type="match status" value="1"/>
</dbReference>
<dbReference type="OrthoDB" id="7770870at2759"/>
<dbReference type="Gene3D" id="1.25.40.10">
    <property type="entry name" value="Tetratricopeptide repeat domain"/>
    <property type="match status" value="1"/>
</dbReference>
<dbReference type="PROSITE" id="PS50280">
    <property type="entry name" value="SET"/>
    <property type="match status" value="1"/>
</dbReference>
<dbReference type="GO" id="GO:0008276">
    <property type="term" value="F:protein methyltransferase activity"/>
    <property type="evidence" value="ECO:0007669"/>
    <property type="project" value="UniProtKB-ARBA"/>
</dbReference>
<dbReference type="InterPro" id="IPR011990">
    <property type="entry name" value="TPR-like_helical_dom_sf"/>
</dbReference>
<dbReference type="InterPro" id="IPR052097">
    <property type="entry name" value="SET-MYND_domain_protein"/>
</dbReference>
<dbReference type="PANTHER" id="PTHR46165:SF2">
    <property type="entry name" value="SET AND MYND DOMAIN-CONTAINING PROTEIN 4"/>
    <property type="match status" value="1"/>
</dbReference>
<dbReference type="GO" id="GO:0008170">
    <property type="term" value="F:N-methyltransferase activity"/>
    <property type="evidence" value="ECO:0007669"/>
    <property type="project" value="UniProtKB-ARBA"/>
</dbReference>
<protein>
    <recommendedName>
        <fullName evidence="13">SET and MYND domain-containing protein 4</fullName>
    </recommendedName>
</protein>
<dbReference type="SMART" id="SM00317">
    <property type="entry name" value="SET"/>
    <property type="match status" value="1"/>
</dbReference>
<evidence type="ECO:0000256" key="8">
    <source>
        <dbReference type="SAM" id="Phobius"/>
    </source>
</evidence>
<dbReference type="Gene3D" id="1.10.220.160">
    <property type="match status" value="1"/>
</dbReference>
<dbReference type="InterPro" id="IPR001214">
    <property type="entry name" value="SET_dom"/>
</dbReference>
<dbReference type="SUPFAM" id="SSF144232">
    <property type="entry name" value="HIT/MYND zinc finger-like"/>
    <property type="match status" value="1"/>
</dbReference>
<keyword evidence="4" id="KW-0479">Metal-binding</keyword>
<dbReference type="SUPFAM" id="SSF82199">
    <property type="entry name" value="SET domain"/>
    <property type="match status" value="1"/>
</dbReference>
<reference evidence="11" key="1">
    <citation type="submission" date="2021-01" db="UniProtKB">
        <authorList>
            <consortium name="EnsemblMetazoa"/>
        </authorList>
    </citation>
    <scope>IDENTIFICATION</scope>
</reference>
<dbReference type="Pfam" id="PF00856">
    <property type="entry name" value="SET"/>
    <property type="match status" value="1"/>
</dbReference>
<dbReference type="GO" id="GO:0008757">
    <property type="term" value="F:S-adenosylmethionine-dependent methyltransferase activity"/>
    <property type="evidence" value="ECO:0007669"/>
    <property type="project" value="UniProtKB-ARBA"/>
</dbReference>
<dbReference type="RefSeq" id="XP_016838904.2">
    <property type="nucleotide sequence ID" value="XM_016983415.3"/>
</dbReference>
<feature type="domain" description="MYND-type" evidence="10">
    <location>
        <begin position="236"/>
        <end position="275"/>
    </location>
</feature>
<dbReference type="EnsemblMetazoa" id="XM_016983415">
    <property type="protein sequence ID" value="XP_016838904"/>
    <property type="gene ID" value="LOC100123290"/>
</dbReference>
<keyword evidence="8" id="KW-0472">Membrane</keyword>
<evidence type="ECO:0000256" key="3">
    <source>
        <dbReference type="ARBA" id="ARBA00022691"/>
    </source>
</evidence>
<dbReference type="Gene3D" id="6.10.140.2220">
    <property type="match status" value="1"/>
</dbReference>
<feature type="domain" description="SET" evidence="9">
    <location>
        <begin position="188"/>
        <end position="486"/>
    </location>
</feature>
<dbReference type="GO" id="GO:0032259">
    <property type="term" value="P:methylation"/>
    <property type="evidence" value="ECO:0007669"/>
    <property type="project" value="UniProtKB-KW"/>
</dbReference>
<evidence type="ECO:0000259" key="9">
    <source>
        <dbReference type="PROSITE" id="PS50280"/>
    </source>
</evidence>
<name>A0A7M7M1W0_NASVI</name>
<dbReference type="SMR" id="A0A7M7M1W0"/>
<feature type="transmembrane region" description="Helical" evidence="8">
    <location>
        <begin position="635"/>
        <end position="654"/>
    </location>
</feature>
<dbReference type="PANTHER" id="PTHR46165">
    <property type="entry name" value="SET AND MYND DOMAIN-CONTAINING PROTEIN 4"/>
    <property type="match status" value="1"/>
</dbReference>
<evidence type="ECO:0008006" key="13">
    <source>
        <dbReference type="Google" id="ProtNLM"/>
    </source>
</evidence>
<evidence type="ECO:0000256" key="2">
    <source>
        <dbReference type="ARBA" id="ARBA00022679"/>
    </source>
</evidence>
<keyword evidence="1" id="KW-0489">Methyltransferase</keyword>
<dbReference type="InterPro" id="IPR002893">
    <property type="entry name" value="Znf_MYND"/>
</dbReference>
<dbReference type="AlphaFoldDB" id="A0A7M7M1W0"/>
<dbReference type="Proteomes" id="UP000002358">
    <property type="component" value="Chromosome 1"/>
</dbReference>
<keyword evidence="12" id="KW-1185">Reference proteome</keyword>
<feature type="transmembrane region" description="Helical" evidence="8">
    <location>
        <begin position="606"/>
        <end position="623"/>
    </location>
</feature>
<keyword evidence="5 7" id="KW-0863">Zinc-finger</keyword>
<dbReference type="KEGG" id="nvi:100123290"/>
<keyword evidence="8" id="KW-0812">Transmembrane</keyword>
<evidence type="ECO:0000256" key="7">
    <source>
        <dbReference type="PROSITE-ProRule" id="PRU00134"/>
    </source>
</evidence>
<accession>A0A7M7M1W0</accession>
<evidence type="ECO:0000313" key="11">
    <source>
        <dbReference type="EnsemblMetazoa" id="XP_016838904"/>
    </source>
</evidence>
<evidence type="ECO:0000256" key="6">
    <source>
        <dbReference type="ARBA" id="ARBA00022833"/>
    </source>
</evidence>
<dbReference type="InterPro" id="IPR046341">
    <property type="entry name" value="SET_dom_sf"/>
</dbReference>
<dbReference type="GeneID" id="100123290"/>
<dbReference type="Gene3D" id="2.170.270.10">
    <property type="entry name" value="SET domain"/>
    <property type="match status" value="1"/>
</dbReference>
<dbReference type="GO" id="GO:0005634">
    <property type="term" value="C:nucleus"/>
    <property type="evidence" value="ECO:0007669"/>
    <property type="project" value="TreeGrafter"/>
</dbReference>
<dbReference type="GO" id="GO:0008270">
    <property type="term" value="F:zinc ion binding"/>
    <property type="evidence" value="ECO:0007669"/>
    <property type="project" value="UniProtKB-KW"/>
</dbReference>
<evidence type="ECO:0000313" key="12">
    <source>
        <dbReference type="Proteomes" id="UP000002358"/>
    </source>
</evidence>
<evidence type="ECO:0000256" key="1">
    <source>
        <dbReference type="ARBA" id="ARBA00022603"/>
    </source>
</evidence>
<keyword evidence="2" id="KW-0808">Transferase</keyword>
<keyword evidence="6" id="KW-0862">Zinc</keyword>
<dbReference type="InParanoid" id="A0A7M7M1W0"/>
<evidence type="ECO:0000256" key="5">
    <source>
        <dbReference type="ARBA" id="ARBA00022771"/>
    </source>
</evidence>
<evidence type="ECO:0000259" key="10">
    <source>
        <dbReference type="PROSITE" id="PS50865"/>
    </source>
</evidence>
<keyword evidence="3" id="KW-0949">S-adenosyl-L-methionine</keyword>